<gene>
    <name evidence="1" type="ORF">CCAP1982_LOCUS22760</name>
</gene>
<dbReference type="EMBL" id="CAJHJT010000056">
    <property type="protein sequence ID" value="CAD7014791.1"/>
    <property type="molecule type" value="Genomic_DNA"/>
</dbReference>
<keyword evidence="2" id="KW-1185">Reference proteome</keyword>
<comment type="caution">
    <text evidence="1">The sequence shown here is derived from an EMBL/GenBank/DDBJ whole genome shotgun (WGS) entry which is preliminary data.</text>
</comment>
<organism evidence="1 2">
    <name type="scientific">Ceratitis capitata</name>
    <name type="common">Mediterranean fruit fly</name>
    <name type="synonym">Tephritis capitata</name>
    <dbReference type="NCBI Taxonomy" id="7213"/>
    <lineage>
        <taxon>Eukaryota</taxon>
        <taxon>Metazoa</taxon>
        <taxon>Ecdysozoa</taxon>
        <taxon>Arthropoda</taxon>
        <taxon>Hexapoda</taxon>
        <taxon>Insecta</taxon>
        <taxon>Pterygota</taxon>
        <taxon>Neoptera</taxon>
        <taxon>Endopterygota</taxon>
        <taxon>Diptera</taxon>
        <taxon>Brachycera</taxon>
        <taxon>Muscomorpha</taxon>
        <taxon>Tephritoidea</taxon>
        <taxon>Tephritidae</taxon>
        <taxon>Ceratitis</taxon>
        <taxon>Ceratitis</taxon>
    </lineage>
</organism>
<sequence length="242" mass="27615">MHYVVFILQGYFDEIDDEAVGGESGRLVLPKEIAELKPQNDSDAGMKQIEVVKKYMTAVVRPYLAKRNNLIADVWLKGFELTRSKLTNYYKRYTNLALLNHIVALVYEKFQKTQARCKIPPMLKDPNFMKERAEALKLQAEKTLVIYENSQKQDKLSLKLNAIIPIILKSLQRSAIKETDTTTEEVKLKAEQDAVIEENISLKSLKSRSESALSTCRDEPDSTLGKIELIQAHLLVKSLFIL</sequence>
<accession>A0A811VI71</accession>
<dbReference type="Proteomes" id="UP000606786">
    <property type="component" value="Unassembled WGS sequence"/>
</dbReference>
<evidence type="ECO:0000313" key="1">
    <source>
        <dbReference type="EMBL" id="CAD7014791.1"/>
    </source>
</evidence>
<reference evidence="1" key="1">
    <citation type="submission" date="2020-11" db="EMBL/GenBank/DDBJ databases">
        <authorList>
            <person name="Whitehead M."/>
        </authorList>
    </citation>
    <scope>NUCLEOTIDE SEQUENCE</scope>
    <source>
        <strain evidence="1">EGII</strain>
    </source>
</reference>
<dbReference type="OrthoDB" id="8026454at2759"/>
<protein>
    <submittedName>
        <fullName evidence="1">(Mediterranean fruit fly) hypothetical protein</fullName>
    </submittedName>
</protein>
<proteinExistence type="predicted"/>
<name>A0A811VI71_CERCA</name>
<dbReference type="AlphaFoldDB" id="A0A811VI71"/>
<evidence type="ECO:0000313" key="2">
    <source>
        <dbReference type="Proteomes" id="UP000606786"/>
    </source>
</evidence>